<dbReference type="EMBL" id="BLXT01005252">
    <property type="protein sequence ID" value="GFO21358.1"/>
    <property type="molecule type" value="Genomic_DNA"/>
</dbReference>
<evidence type="ECO:0000313" key="1">
    <source>
        <dbReference type="EMBL" id="GFO21358.1"/>
    </source>
</evidence>
<comment type="caution">
    <text evidence="1">The sequence shown here is derived from an EMBL/GenBank/DDBJ whole genome shotgun (WGS) entry which is preliminary data.</text>
</comment>
<keyword evidence="2" id="KW-1185">Reference proteome</keyword>
<organism evidence="1 2">
    <name type="scientific">Plakobranchus ocellatus</name>
    <dbReference type="NCBI Taxonomy" id="259542"/>
    <lineage>
        <taxon>Eukaryota</taxon>
        <taxon>Metazoa</taxon>
        <taxon>Spiralia</taxon>
        <taxon>Lophotrochozoa</taxon>
        <taxon>Mollusca</taxon>
        <taxon>Gastropoda</taxon>
        <taxon>Heterobranchia</taxon>
        <taxon>Euthyneura</taxon>
        <taxon>Panpulmonata</taxon>
        <taxon>Sacoglossa</taxon>
        <taxon>Placobranchoidea</taxon>
        <taxon>Plakobranchidae</taxon>
        <taxon>Plakobranchus</taxon>
    </lineage>
</organism>
<reference evidence="1 2" key="1">
    <citation type="journal article" date="2021" name="Elife">
        <title>Chloroplast acquisition without the gene transfer in kleptoplastic sea slugs, Plakobranchus ocellatus.</title>
        <authorList>
            <person name="Maeda T."/>
            <person name="Takahashi S."/>
            <person name="Yoshida T."/>
            <person name="Shimamura S."/>
            <person name="Takaki Y."/>
            <person name="Nagai Y."/>
            <person name="Toyoda A."/>
            <person name="Suzuki Y."/>
            <person name="Arimoto A."/>
            <person name="Ishii H."/>
            <person name="Satoh N."/>
            <person name="Nishiyama T."/>
            <person name="Hasebe M."/>
            <person name="Maruyama T."/>
            <person name="Minagawa J."/>
            <person name="Obokata J."/>
            <person name="Shigenobu S."/>
        </authorList>
    </citation>
    <scope>NUCLEOTIDE SEQUENCE [LARGE SCALE GENOMIC DNA]</scope>
</reference>
<dbReference type="AlphaFoldDB" id="A0AAV4BRC4"/>
<name>A0AAV4BRC4_9GAST</name>
<evidence type="ECO:0000313" key="2">
    <source>
        <dbReference type="Proteomes" id="UP000735302"/>
    </source>
</evidence>
<protein>
    <submittedName>
        <fullName evidence="1">Uncharacterized protein</fullName>
    </submittedName>
</protein>
<accession>A0AAV4BRC4</accession>
<proteinExistence type="predicted"/>
<dbReference type="Proteomes" id="UP000735302">
    <property type="component" value="Unassembled WGS sequence"/>
</dbReference>
<gene>
    <name evidence="1" type="ORF">PoB_004786300</name>
</gene>
<sequence>MSASHGFTQNLREHPSNRDRFRIYMSYSKGSGGSSDRAVGGYQAFRLSDTPGRQWCGGAQTRIRRAPADLRVDSLSTVPPTPPGRAGALL</sequence>